<proteinExistence type="predicted"/>
<protein>
    <submittedName>
        <fullName evidence="2">Uncharacterized protein</fullName>
    </submittedName>
</protein>
<accession>A0A4P9UR08</accession>
<evidence type="ECO:0000313" key="2">
    <source>
        <dbReference type="EMBL" id="QCW82066.1"/>
    </source>
</evidence>
<name>A0A4P9UR08_METBY</name>
<dbReference type="EMBL" id="CP035467">
    <property type="protein sequence ID" value="QCW82066.1"/>
    <property type="molecule type" value="Genomic_DNA"/>
</dbReference>
<reference evidence="3" key="1">
    <citation type="journal article" date="2019" name="J. Bacteriol.">
        <title>A Mutagenic Screen Identifies a TonB-Dependent Receptor Required for the Lanthanide Metal Switch in the Type I Methanotroph 'Methylotuvimicrobium buryatense' 5GB1C.</title>
        <authorList>
            <person name="Groom J.D."/>
            <person name="Ford S.M."/>
            <person name="Pesesky M.W."/>
            <person name="Lidstrom M.E."/>
        </authorList>
    </citation>
    <scope>NUCLEOTIDE SEQUENCE [LARGE SCALE GENOMIC DNA]</scope>
    <source>
        <strain evidence="3">5GB1C</strain>
    </source>
</reference>
<dbReference type="AlphaFoldDB" id="A0A4P9UR08"/>
<dbReference type="Proteomes" id="UP000305881">
    <property type="component" value="Chromosome"/>
</dbReference>
<keyword evidence="3" id="KW-1185">Reference proteome</keyword>
<keyword evidence="1" id="KW-0732">Signal</keyword>
<organism evidence="2 3">
    <name type="scientific">Methylotuvimicrobium buryatense</name>
    <name type="common">Methylomicrobium buryatense</name>
    <dbReference type="NCBI Taxonomy" id="95641"/>
    <lineage>
        <taxon>Bacteria</taxon>
        <taxon>Pseudomonadati</taxon>
        <taxon>Pseudomonadota</taxon>
        <taxon>Gammaproteobacteria</taxon>
        <taxon>Methylococcales</taxon>
        <taxon>Methylococcaceae</taxon>
        <taxon>Methylotuvimicrobium</taxon>
    </lineage>
</organism>
<evidence type="ECO:0000313" key="3">
    <source>
        <dbReference type="Proteomes" id="UP000305881"/>
    </source>
</evidence>
<feature type="chain" id="PRO_5020246394" evidence="1">
    <location>
        <begin position="28"/>
        <end position="216"/>
    </location>
</feature>
<sequence>MKLKTRLFKHFLQILCIVALSLQTAVAQDFHTWSYHRNRDHLANLEYTLARSPLPKRGKYDLIRLEIVCKANQLQLVVDSNSLITSQNQPFDFDYRIDKQALVTIEMRTFSDTRRRAYNDEHALAFAEALLNGKSVFVRIHTMLKNILSGAMPLDDAREPITRVLADCGIQRSDLSNETADYGLTEFERDLKRLPTTQQRQLLNRIRQMIKELDAR</sequence>
<feature type="signal peptide" evidence="1">
    <location>
        <begin position="1"/>
        <end position="27"/>
    </location>
</feature>
<dbReference type="RefSeq" id="WP_017840134.1">
    <property type="nucleotide sequence ID" value="NZ_CP035467.1"/>
</dbReference>
<gene>
    <name evidence="2" type="ORF">EQU24_07215</name>
</gene>
<dbReference type="OrthoDB" id="5564797at2"/>
<dbReference type="KEGG" id="mbur:EQU24_07215"/>
<evidence type="ECO:0000256" key="1">
    <source>
        <dbReference type="SAM" id="SignalP"/>
    </source>
</evidence>
<dbReference type="STRING" id="675511.GCA_000341735_01578"/>